<evidence type="ECO:0000256" key="1">
    <source>
        <dbReference type="SAM" id="MobiDB-lite"/>
    </source>
</evidence>
<sequence>MRLWESNANVVPLGKAMECCTLDGESLVAESIPSLRSDPSSMGHVESRAVAWLREPTEAIAKASQNGAILTAYGPEPFFFRMQLGASWFSLKCIEAQQLTGHLGVKHCFGAGNESSTKLRQTLNIRYDLKITRVKREAPAQVVVEEAEAGMSAFLRQTLVRIQCPENRSVGVPPQGSSTEGELGPKIRPKGVVDGQEVNIPVLPLVGPEGRRRLGSRSASETMRDKLHRREGNNLDHQLRPLNDCSVIKEVGVQRQPGAPAQVVVEEAEAGMSAFLRQTLVRIQCPENRSVGVPPQGSFTEGELGPKIRPKGVVDGQEVNIPVLPLVGPEGRRRLVTHAILLGKARTTFNKRVPVPETNTGEPKTKALVKTAVTITIPMERCELLTPGQKDPIQLHSSLGLALGLSCTAHGAVKGEEGPLPGGPEPSASPKGNGGVQRFPQARWRLALECKGRRKLNYKTHPTGMKVGLSDPMVPSGRVIAQRIKVTLGIRG</sequence>
<evidence type="ECO:0000313" key="3">
    <source>
        <dbReference type="Proteomes" id="UP000321393"/>
    </source>
</evidence>
<comment type="caution">
    <text evidence="2">The sequence shown here is derived from an EMBL/GenBank/DDBJ whole genome shotgun (WGS) entry which is preliminary data.</text>
</comment>
<accession>A0A5A7SRJ8</accession>
<gene>
    <name evidence="2" type="ORF">E6C27_scaffold1620G00020</name>
</gene>
<dbReference type="AlphaFoldDB" id="A0A5A7SRJ8"/>
<dbReference type="STRING" id="1194695.A0A5A7SRJ8"/>
<dbReference type="OrthoDB" id="1734798at2759"/>
<dbReference type="EMBL" id="SSTE01020583">
    <property type="protein sequence ID" value="KAA0033832.1"/>
    <property type="molecule type" value="Genomic_DNA"/>
</dbReference>
<dbReference type="AntiFam" id="ANF00275">
    <property type="entry name" value="Spurious translation from rRNA (DUF6467)"/>
</dbReference>
<evidence type="ECO:0000313" key="2">
    <source>
        <dbReference type="EMBL" id="KAA0033832.1"/>
    </source>
</evidence>
<protein>
    <submittedName>
        <fullName evidence="2">Uncharacterized protein</fullName>
    </submittedName>
</protein>
<feature type="region of interest" description="Disordered" evidence="1">
    <location>
        <begin position="414"/>
        <end position="437"/>
    </location>
</feature>
<reference evidence="2 3" key="1">
    <citation type="submission" date="2019-08" db="EMBL/GenBank/DDBJ databases">
        <title>Draft genome sequences of two oriental melons (Cucumis melo L. var makuwa).</title>
        <authorList>
            <person name="Kwon S.-Y."/>
        </authorList>
    </citation>
    <scope>NUCLEOTIDE SEQUENCE [LARGE SCALE GENOMIC DNA]</scope>
    <source>
        <strain evidence="3">cv. SW 3</strain>
        <tissue evidence="2">Leaf</tissue>
    </source>
</reference>
<organism evidence="2 3">
    <name type="scientific">Cucumis melo var. makuwa</name>
    <name type="common">Oriental melon</name>
    <dbReference type="NCBI Taxonomy" id="1194695"/>
    <lineage>
        <taxon>Eukaryota</taxon>
        <taxon>Viridiplantae</taxon>
        <taxon>Streptophyta</taxon>
        <taxon>Embryophyta</taxon>
        <taxon>Tracheophyta</taxon>
        <taxon>Spermatophyta</taxon>
        <taxon>Magnoliopsida</taxon>
        <taxon>eudicotyledons</taxon>
        <taxon>Gunneridae</taxon>
        <taxon>Pentapetalae</taxon>
        <taxon>rosids</taxon>
        <taxon>fabids</taxon>
        <taxon>Cucurbitales</taxon>
        <taxon>Cucurbitaceae</taxon>
        <taxon>Benincaseae</taxon>
        <taxon>Cucumis</taxon>
    </lineage>
</organism>
<feature type="region of interest" description="Disordered" evidence="1">
    <location>
        <begin position="167"/>
        <end position="191"/>
    </location>
</feature>
<dbReference type="Proteomes" id="UP000321393">
    <property type="component" value="Unassembled WGS sequence"/>
</dbReference>
<name>A0A5A7SRJ8_CUCMM</name>
<proteinExistence type="predicted"/>